<dbReference type="GO" id="GO:0000045">
    <property type="term" value="P:autophagosome assembly"/>
    <property type="evidence" value="ECO:0007669"/>
    <property type="project" value="TreeGrafter"/>
</dbReference>
<keyword evidence="8" id="KW-1185">Reference proteome</keyword>
<evidence type="ECO:0000313" key="8">
    <source>
        <dbReference type="Proteomes" id="UP000625711"/>
    </source>
</evidence>
<keyword evidence="5" id="KW-0072">Autophagy</keyword>
<keyword evidence="3" id="KW-0808">Transferase</keyword>
<evidence type="ECO:0000256" key="1">
    <source>
        <dbReference type="ARBA" id="ARBA00005696"/>
    </source>
</evidence>
<name>A0A834MKG1_RHYFE</name>
<dbReference type="PANTHER" id="PTHR14957:SF1">
    <property type="entry name" value="UBIQUITIN-LIKE-CONJUGATING ENZYME ATG10"/>
    <property type="match status" value="1"/>
</dbReference>
<dbReference type="Proteomes" id="UP000625711">
    <property type="component" value="Unassembled WGS sequence"/>
</dbReference>
<comment type="similarity">
    <text evidence="1">Belongs to the ATG10 family.</text>
</comment>
<keyword evidence="4" id="KW-0833">Ubl conjugation pathway</keyword>
<dbReference type="GO" id="GO:0061651">
    <property type="term" value="F:Atg12 conjugating enzyme activity"/>
    <property type="evidence" value="ECO:0007669"/>
    <property type="project" value="TreeGrafter"/>
</dbReference>
<dbReference type="EMBL" id="JAACXV010000014">
    <property type="protein sequence ID" value="KAF7287293.1"/>
    <property type="molecule type" value="Genomic_DNA"/>
</dbReference>
<evidence type="ECO:0000256" key="2">
    <source>
        <dbReference type="ARBA" id="ARBA00021099"/>
    </source>
</evidence>
<evidence type="ECO:0000313" key="7">
    <source>
        <dbReference type="EMBL" id="KAF7287293.1"/>
    </source>
</evidence>
<evidence type="ECO:0000256" key="3">
    <source>
        <dbReference type="ARBA" id="ARBA00022679"/>
    </source>
</evidence>
<dbReference type="GO" id="GO:0000422">
    <property type="term" value="P:autophagy of mitochondrion"/>
    <property type="evidence" value="ECO:0007669"/>
    <property type="project" value="TreeGrafter"/>
</dbReference>
<sequence>MACPTTNQKTNACIGRLATAKRPKSAVLSVSWSLTIIMDTGFSYDTFEKCIQQMYAVSSSLLDGWQLENKESLDQKFLMKKQPLHLDGPDGTKFLVTFEYHIVYNICYGVPVLCFNIWKQDGCMLTLEEYWSMNANMNDSNVYDTLTQMDHPVLCRPFLTLHPCKTAEIMQPFLTKSKNLVVSWLSVVGHFVHLRLLEDYIKCC</sequence>
<organism evidence="7 8">
    <name type="scientific">Rhynchophorus ferrugineus</name>
    <name type="common">Red palm weevil</name>
    <name type="synonym">Curculio ferrugineus</name>
    <dbReference type="NCBI Taxonomy" id="354439"/>
    <lineage>
        <taxon>Eukaryota</taxon>
        <taxon>Metazoa</taxon>
        <taxon>Ecdysozoa</taxon>
        <taxon>Arthropoda</taxon>
        <taxon>Hexapoda</taxon>
        <taxon>Insecta</taxon>
        <taxon>Pterygota</taxon>
        <taxon>Neoptera</taxon>
        <taxon>Endopterygota</taxon>
        <taxon>Coleoptera</taxon>
        <taxon>Polyphaga</taxon>
        <taxon>Cucujiformia</taxon>
        <taxon>Curculionidae</taxon>
        <taxon>Dryophthorinae</taxon>
        <taxon>Rhynchophorus</taxon>
    </lineage>
</organism>
<dbReference type="InterPro" id="IPR007135">
    <property type="entry name" value="Atg3/Atg10"/>
</dbReference>
<dbReference type="Gene3D" id="3.30.1460.50">
    <property type="match status" value="1"/>
</dbReference>
<dbReference type="GO" id="GO:0032446">
    <property type="term" value="P:protein modification by small protein conjugation"/>
    <property type="evidence" value="ECO:0007669"/>
    <property type="project" value="TreeGrafter"/>
</dbReference>
<accession>A0A834MKG1</accession>
<dbReference type="OrthoDB" id="4089664at2759"/>
<evidence type="ECO:0000256" key="4">
    <source>
        <dbReference type="ARBA" id="ARBA00022786"/>
    </source>
</evidence>
<gene>
    <name evidence="7" type="ORF">GWI33_001659</name>
</gene>
<evidence type="ECO:0000256" key="6">
    <source>
        <dbReference type="ARBA" id="ARBA00029833"/>
    </source>
</evidence>
<dbReference type="GO" id="GO:0005829">
    <property type="term" value="C:cytosol"/>
    <property type="evidence" value="ECO:0007669"/>
    <property type="project" value="TreeGrafter"/>
</dbReference>
<proteinExistence type="inferred from homology"/>
<protein>
    <recommendedName>
        <fullName evidence="2">Ubiquitin-like-conjugating enzyme ATG10</fullName>
    </recommendedName>
    <alternativeName>
        <fullName evidence="6">Autophagy-related protein 10</fullName>
    </alternativeName>
</protein>
<dbReference type="PANTHER" id="PTHR14957">
    <property type="entry name" value="UBIQUITIN-LIKE-CONJUGATING ENZYME ATG10"/>
    <property type="match status" value="1"/>
</dbReference>
<comment type="caution">
    <text evidence="7">The sequence shown here is derived from an EMBL/GenBank/DDBJ whole genome shotgun (WGS) entry which is preliminary data.</text>
</comment>
<evidence type="ECO:0000256" key="5">
    <source>
        <dbReference type="ARBA" id="ARBA00023006"/>
    </source>
</evidence>
<reference evidence="7" key="1">
    <citation type="submission" date="2020-08" db="EMBL/GenBank/DDBJ databases">
        <title>Genome sequencing and assembly of the red palm weevil Rhynchophorus ferrugineus.</title>
        <authorList>
            <person name="Dias G.B."/>
            <person name="Bergman C.M."/>
            <person name="Manee M."/>
        </authorList>
    </citation>
    <scope>NUCLEOTIDE SEQUENCE</scope>
    <source>
        <strain evidence="7">AA-2017</strain>
        <tissue evidence="7">Whole larva</tissue>
    </source>
</reference>
<dbReference type="AlphaFoldDB" id="A0A834MKG1"/>
<dbReference type="Pfam" id="PF03987">
    <property type="entry name" value="Autophagy_act_C"/>
    <property type="match status" value="1"/>
</dbReference>